<dbReference type="RefSeq" id="NP_733920.1">
    <property type="nucleotide sequence ID" value="NC_004367.1"/>
</dbReference>
<feature type="compositionally biased region" description="Polar residues" evidence="1">
    <location>
        <begin position="219"/>
        <end position="228"/>
    </location>
</feature>
<dbReference type="Proteomes" id="UP000202809">
    <property type="component" value="Segment"/>
</dbReference>
<feature type="region of interest" description="Disordered" evidence="1">
    <location>
        <begin position="54"/>
        <end position="76"/>
    </location>
</feature>
<proteinExistence type="predicted"/>
<evidence type="ECO:0000256" key="1">
    <source>
        <dbReference type="SAM" id="MobiDB-lite"/>
    </source>
</evidence>
<name>Q8BEN0_9GAMA</name>
<sequence>MSGSSSVVLTTGVTYMLKIVDCGGGLEVTLRRSKHSDRGGTPVRLRMSVAKLGNPGFQEHNTKDVGTQEPTLGDPHNLSTVFPTTLNKAMFMLLASDRFVNPQPFQDKCHDLEPPKTITPKWKPPQPNYNPLSAQHPGVNIAYTKPVNVGEPDTTSLVRSCHTFIPQNTVTGTPSIITGSSADTPTPLADANTHPVINYPLTHTLQVSPINSHAPPTEPLTSSPSQTPGWYFSPPPVSAQQTSAPSPSVLSLCLSPPLPSNHSTIPFTVTHHPSPMTASTSRLRAHPYKPSDKKSTTNPVCSKRKVTHGKSTPQKDLTKKCGPFQPHIKPTLATFFRAFPLPDPIPTHPSSEGQPEIINQTTVTHSNHNEQVIPQDTDSNVEGPTDFTPDPGELPDLREVEAFFKSLQPVSEEPPCKENN</sequence>
<organism evidence="2 3">
    <name type="scientific">callitrichine gammaherpesvirus 3</name>
    <name type="common">Marmoset lymphocryptovirus</name>
    <dbReference type="NCBI Taxonomy" id="106331"/>
    <lineage>
        <taxon>Viruses</taxon>
        <taxon>Duplodnaviria</taxon>
        <taxon>Heunggongvirae</taxon>
        <taxon>Peploviricota</taxon>
        <taxon>Herviviricetes</taxon>
        <taxon>Herpesvirales</taxon>
        <taxon>Orthoherpesviridae</taxon>
        <taxon>Gammaherpesvirinae</taxon>
        <taxon>Lymphocryptovirus</taxon>
        <taxon>Lymphocryptovirus callitrichinegamma3</taxon>
    </lineage>
</organism>
<accession>Q8BEN0</accession>
<feature type="region of interest" description="Disordered" evidence="1">
    <location>
        <begin position="275"/>
        <end position="324"/>
    </location>
</feature>
<evidence type="ECO:0000313" key="3">
    <source>
        <dbReference type="Proteomes" id="UP000202809"/>
    </source>
</evidence>
<reference evidence="2 3" key="1">
    <citation type="journal article" date="2001" name="Proc. Natl. Acad. Sci. U.S.A.">
        <title>An Epstein-Barr-related herpesvirus from marmoset lymphomas.</title>
        <authorList>
            <person name="Cho Y."/>
            <person name="Ramer J."/>
            <person name="Rivailler P."/>
            <person name="Quink C."/>
            <person name="Garber R.L."/>
            <person name="Beier D.R."/>
            <person name="Wang F."/>
        </authorList>
    </citation>
    <scope>NUCLEOTIDE SEQUENCE [LARGE SCALE GENOMIC DNA]</scope>
    <source>
        <strain evidence="2 3">CJ0149</strain>
    </source>
</reference>
<feature type="region of interest" description="Disordered" evidence="1">
    <location>
        <begin position="373"/>
        <end position="395"/>
    </location>
</feature>
<feature type="compositionally biased region" description="Polar residues" evidence="1">
    <location>
        <begin position="373"/>
        <end position="382"/>
    </location>
</feature>
<protein>
    <submittedName>
        <fullName evidence="2">C5</fullName>
    </submittedName>
</protein>
<keyword evidence="3" id="KW-1185">Reference proteome</keyword>
<dbReference type="PROSITE" id="PS00879">
    <property type="entry name" value="ODR_DC_2_2"/>
    <property type="match status" value="1"/>
</dbReference>
<dbReference type="InterPro" id="IPR022657">
    <property type="entry name" value="De-COase2_CS"/>
</dbReference>
<dbReference type="EMBL" id="AF319782">
    <property type="protein sequence ID" value="AAN64287.1"/>
    <property type="molecule type" value="Genomic_DNA"/>
</dbReference>
<reference evidence="2 3" key="2">
    <citation type="journal article" date="2002" name="J. Virol.">
        <title>Complete genomic sequence of an Epstein-Barr virus-related herpesvirus naturally infecting a new world primate: a defining point in the evolution of oncogenic lymphocryptoviruses.</title>
        <authorList>
            <person name="Rivailler P."/>
            <person name="Cho Y.G."/>
            <person name="Wang F."/>
        </authorList>
    </citation>
    <scope>NUCLEOTIDE SEQUENCE [LARGE SCALE GENOMIC DNA]</scope>
    <source>
        <strain evidence="2 3">CJ0149</strain>
    </source>
</reference>
<dbReference type="GeneID" id="955874"/>
<feature type="region of interest" description="Disordered" evidence="1">
    <location>
        <begin position="208"/>
        <end position="229"/>
    </location>
</feature>
<evidence type="ECO:0000313" key="2">
    <source>
        <dbReference type="EMBL" id="AAN64287.1"/>
    </source>
</evidence>
<dbReference type="KEGG" id="vg:955874"/>